<dbReference type="AlphaFoldDB" id="A0A367VFV4"/>
<name>A0A367VFV4_9PROT</name>
<sequence>MDIKTNVRLPDYLQTPIPAHGRHADIVNFLLSDFDMPEWLRADLHGDGRYRPARGAIRAVLDVREHFNGVHRPVTFDEFHAGMTELVHHLPGPDQTKFEINAKVKIYWRYLQGVERQVWRTAIAVAHLRMDHFPVVREFKTLIEQVAISRDWLEKRLEVVEKSFQSPAAARNDAVRKALHRLRRMSPGDRLQLFNKARMRRPELRNIDMREPDKWADLVTGDLGLTTGDGASL</sequence>
<dbReference type="Proteomes" id="UP000253061">
    <property type="component" value="Unassembled WGS sequence"/>
</dbReference>
<proteinExistence type="predicted"/>
<comment type="caution">
    <text evidence="1">The sequence shown here is derived from an EMBL/GenBank/DDBJ whole genome shotgun (WGS) entry which is preliminary data.</text>
</comment>
<evidence type="ECO:0000313" key="1">
    <source>
        <dbReference type="EMBL" id="RCK24043.1"/>
    </source>
</evidence>
<evidence type="ECO:0000313" key="2">
    <source>
        <dbReference type="Proteomes" id="UP000253061"/>
    </source>
</evidence>
<protein>
    <submittedName>
        <fullName evidence="1">Uncharacterized protein</fullName>
    </submittedName>
</protein>
<organism evidence="1 2">
    <name type="scientific">Thalassospira profundimaris</name>
    <dbReference type="NCBI Taxonomy" id="502049"/>
    <lineage>
        <taxon>Bacteria</taxon>
        <taxon>Pseudomonadati</taxon>
        <taxon>Pseudomonadota</taxon>
        <taxon>Alphaproteobacteria</taxon>
        <taxon>Rhodospirillales</taxon>
        <taxon>Thalassospiraceae</taxon>
        <taxon>Thalassospira</taxon>
    </lineage>
</organism>
<dbReference type="EMBL" id="JPWB01000002">
    <property type="protein sequence ID" value="RCK24043.1"/>
    <property type="molecule type" value="Genomic_DNA"/>
</dbReference>
<gene>
    <name evidence="1" type="ORF">TH6_04810</name>
</gene>
<accession>A0A367VFV4</accession>
<reference evidence="1 2" key="1">
    <citation type="submission" date="2014-07" db="EMBL/GenBank/DDBJ databases">
        <title>Draft genome sequence of Thalassospira profundimaris R8-17.</title>
        <authorList>
            <person name="Lai Q."/>
            <person name="Shao Z."/>
        </authorList>
    </citation>
    <scope>NUCLEOTIDE SEQUENCE [LARGE SCALE GENOMIC DNA]</scope>
    <source>
        <strain evidence="1 2">R8-17</strain>
    </source>
</reference>
<dbReference type="RefSeq" id="WP_062957179.1">
    <property type="nucleotide sequence ID" value="NZ_JPWB01000002.1"/>
</dbReference>